<dbReference type="Proteomes" id="UP000654370">
    <property type="component" value="Unassembled WGS sequence"/>
</dbReference>
<dbReference type="Pfam" id="PF00573">
    <property type="entry name" value="Ribosomal_L4"/>
    <property type="match status" value="1"/>
</dbReference>
<dbReference type="InterPro" id="IPR013005">
    <property type="entry name" value="Ribosomal_uL4-like"/>
</dbReference>
<dbReference type="HAMAP" id="MF_01328_B">
    <property type="entry name" value="Ribosomal_uL4_B"/>
    <property type="match status" value="1"/>
</dbReference>
<dbReference type="GO" id="GO:0006412">
    <property type="term" value="P:translation"/>
    <property type="evidence" value="ECO:0007669"/>
    <property type="project" value="InterPro"/>
</dbReference>
<dbReference type="GO" id="GO:0003735">
    <property type="term" value="F:structural constituent of ribosome"/>
    <property type="evidence" value="ECO:0007669"/>
    <property type="project" value="InterPro"/>
</dbReference>
<dbReference type="PANTHER" id="PTHR10746">
    <property type="entry name" value="50S RIBOSOMAL PROTEIN L4"/>
    <property type="match status" value="1"/>
</dbReference>
<evidence type="ECO:0000256" key="2">
    <source>
        <dbReference type="ARBA" id="ARBA00022980"/>
    </source>
</evidence>
<comment type="similarity">
    <text evidence="1">Belongs to the universal ribosomal protein uL4 family.</text>
</comment>
<reference evidence="6" key="1">
    <citation type="submission" date="2020-12" db="EMBL/GenBank/DDBJ databases">
        <title>Metabolic potential, ecology and presence of endohyphal bacteria is reflected in genomic diversity of Mucoromycotina.</title>
        <authorList>
            <person name="Muszewska A."/>
            <person name="Okrasinska A."/>
            <person name="Steczkiewicz K."/>
            <person name="Drgas O."/>
            <person name="Orlowska M."/>
            <person name="Perlinska-Lenart U."/>
            <person name="Aleksandrzak-Piekarczyk T."/>
            <person name="Szatraj K."/>
            <person name="Zielenkiewicz U."/>
            <person name="Pilsyk S."/>
            <person name="Malc E."/>
            <person name="Mieczkowski P."/>
            <person name="Kruszewska J.S."/>
            <person name="Biernat P."/>
            <person name="Pawlowska J."/>
        </authorList>
    </citation>
    <scope>NUCLEOTIDE SEQUENCE</scope>
    <source>
        <strain evidence="6">WA0000067209</strain>
    </source>
</reference>
<comment type="caution">
    <text evidence="6">The sequence shown here is derived from an EMBL/GenBank/DDBJ whole genome shotgun (WGS) entry which is preliminary data.</text>
</comment>
<name>A0A8H7UCN6_MORIS</name>
<keyword evidence="2" id="KW-0689">Ribosomal protein</keyword>
<evidence type="ECO:0000256" key="4">
    <source>
        <dbReference type="ARBA" id="ARBA00040565"/>
    </source>
</evidence>
<dbReference type="NCBIfam" id="TIGR03953">
    <property type="entry name" value="rplD_bact"/>
    <property type="match status" value="1"/>
</dbReference>
<dbReference type="Gene3D" id="3.40.1370.10">
    <property type="match status" value="1"/>
</dbReference>
<keyword evidence="7" id="KW-1185">Reference proteome</keyword>
<dbReference type="EMBL" id="JAEPQZ010000012">
    <property type="protein sequence ID" value="KAG2175013.1"/>
    <property type="molecule type" value="Genomic_DNA"/>
</dbReference>
<evidence type="ECO:0000313" key="7">
    <source>
        <dbReference type="Proteomes" id="UP000654370"/>
    </source>
</evidence>
<gene>
    <name evidence="6" type="ORF">INT43_006075</name>
</gene>
<dbReference type="AlphaFoldDB" id="A0A8H7UCN6"/>
<evidence type="ECO:0000313" key="6">
    <source>
        <dbReference type="EMBL" id="KAG2175013.1"/>
    </source>
</evidence>
<accession>A0A8H7UCN6</accession>
<dbReference type="GO" id="GO:0005840">
    <property type="term" value="C:ribosome"/>
    <property type="evidence" value="ECO:0007669"/>
    <property type="project" value="UniProtKB-KW"/>
</dbReference>
<evidence type="ECO:0000256" key="3">
    <source>
        <dbReference type="ARBA" id="ARBA00023274"/>
    </source>
</evidence>
<dbReference type="OrthoDB" id="275876at2759"/>
<protein>
    <recommendedName>
        <fullName evidence="4">Large ribosomal subunit protein uL4m</fullName>
    </recommendedName>
</protein>
<dbReference type="SUPFAM" id="SSF52166">
    <property type="entry name" value="Ribosomal protein L4"/>
    <property type="match status" value="1"/>
</dbReference>
<organism evidence="6 7">
    <name type="scientific">Mortierella isabellina</name>
    <name type="common">Filamentous fungus</name>
    <name type="synonym">Umbelopsis isabellina</name>
    <dbReference type="NCBI Taxonomy" id="91625"/>
    <lineage>
        <taxon>Eukaryota</taxon>
        <taxon>Fungi</taxon>
        <taxon>Fungi incertae sedis</taxon>
        <taxon>Mucoromycota</taxon>
        <taxon>Mucoromycotina</taxon>
        <taxon>Umbelopsidomycetes</taxon>
        <taxon>Umbelopsidales</taxon>
        <taxon>Umbelopsidaceae</taxon>
        <taxon>Umbelopsis</taxon>
    </lineage>
</organism>
<dbReference type="GO" id="GO:1990904">
    <property type="term" value="C:ribonucleoprotein complex"/>
    <property type="evidence" value="ECO:0007669"/>
    <property type="project" value="UniProtKB-KW"/>
</dbReference>
<evidence type="ECO:0000256" key="1">
    <source>
        <dbReference type="ARBA" id="ARBA00010528"/>
    </source>
</evidence>
<dbReference type="PANTHER" id="PTHR10746:SF6">
    <property type="entry name" value="LARGE RIBOSOMAL SUBUNIT PROTEIN UL4M"/>
    <property type="match status" value="1"/>
</dbReference>
<proteinExistence type="inferred from homology"/>
<keyword evidence="3" id="KW-0687">Ribonucleoprotein</keyword>
<feature type="region of interest" description="Disordered" evidence="5">
    <location>
        <begin position="89"/>
        <end position="120"/>
    </location>
</feature>
<dbReference type="InterPro" id="IPR023574">
    <property type="entry name" value="Ribosomal_uL4_dom_sf"/>
</dbReference>
<dbReference type="InterPro" id="IPR002136">
    <property type="entry name" value="Ribosomal_uL4"/>
</dbReference>
<sequence length="246" mass="27452">MFSIKQLGLPSRLPAALLRPVLTQQRSLASHVTEASNPFNRPVQSFLRKFDTNEPLSIIELDREIFGAPIRKDILQRVVVWQRDSLRQGTSSTKGRADVRGTGKKAAQQKGRGKARVGSMRAPHFRGGGIAFGPKPRDHSTELPNKVQEMGLRVALSTKYAQDQLIVVDSLEEFQSHKTKDLERILDNAYGEKSTVLLLSSDINEKLEMAAGNLPRCGVLNIWEINVLSLLKFDKLIIEKSAIDML</sequence>
<evidence type="ECO:0000256" key="5">
    <source>
        <dbReference type="SAM" id="MobiDB-lite"/>
    </source>
</evidence>